<comment type="caution">
    <text evidence="2">The sequence shown here is derived from an EMBL/GenBank/DDBJ whole genome shotgun (WGS) entry which is preliminary data.</text>
</comment>
<proteinExistence type="predicted"/>
<dbReference type="OrthoDB" id="1907802at2"/>
<reference evidence="2 3" key="1">
    <citation type="submission" date="2019-08" db="EMBL/GenBank/DDBJ databases">
        <title>In-depth cultivation of the pig gut microbiome towards novel bacterial diversity and tailored functional studies.</title>
        <authorList>
            <person name="Wylensek D."/>
            <person name="Hitch T.C.A."/>
            <person name="Clavel T."/>
        </authorList>
    </citation>
    <scope>NUCLEOTIDE SEQUENCE [LARGE SCALE GENOMIC DNA]</scope>
    <source>
        <strain evidence="2 3">Med78-601-WT-4W-RMD-3</strain>
    </source>
</reference>
<dbReference type="GO" id="GO:0003968">
    <property type="term" value="F:RNA-directed RNA polymerase activity"/>
    <property type="evidence" value="ECO:0007669"/>
    <property type="project" value="InterPro"/>
</dbReference>
<evidence type="ECO:0000313" key="2">
    <source>
        <dbReference type="EMBL" id="MSS43770.1"/>
    </source>
</evidence>
<gene>
    <name evidence="2" type="ORF">FYJ27_08520</name>
</gene>
<evidence type="ECO:0000313" key="3">
    <source>
        <dbReference type="Proteomes" id="UP000462760"/>
    </source>
</evidence>
<evidence type="ECO:0000256" key="1">
    <source>
        <dbReference type="SAM" id="Coils"/>
    </source>
</evidence>
<organism evidence="2 3">
    <name type="scientific">Anaerosalibacter bizertensis</name>
    <dbReference type="NCBI Taxonomy" id="932217"/>
    <lineage>
        <taxon>Bacteria</taxon>
        <taxon>Bacillati</taxon>
        <taxon>Bacillota</taxon>
        <taxon>Tissierellia</taxon>
        <taxon>Tissierellales</taxon>
        <taxon>Sporanaerobacteraceae</taxon>
        <taxon>Anaerosalibacter</taxon>
    </lineage>
</organism>
<dbReference type="Proteomes" id="UP000462760">
    <property type="component" value="Unassembled WGS sequence"/>
</dbReference>
<name>A0A844FIH7_9FIRM</name>
<sequence length="1087" mass="127025">MPIILVKATQNHLTNCAKRDTIELYAVQISNLTTFISTIYYTQICEIVKCYLKININLKGELVMCQLKSYKLYAFTNEDIKGDKIVTDTSAQLKAREVRLTENIMIKAFKRYKNEKFNDNEVDTDLIKVMLSSDFDTAMKQCKSLKLKNKEYVAWFATPSMMKKEDKDSNSKCEMYFINKKYEDFAAEFEYLISLGKIEDYYGTDQVINKELSRIALATSSSYETSLIPNIVILPECSHKIISDIVTIENDEVVTKKDYEIESTIFDGCGVMNMEFAEQIKKELGAEHDVSLAGIRMYNGLAVKGLVTSIDFNKYFNEFYTHDTDYFKKENGKFYIKDMYGYWQCTEDVDMILNESQCKWAKNFDSMTEIEELLNNDEFKGYKDLLSHLYITKINKADDEIKEYTRSNYQLLANLAITEKEIDKLSAETERIYREILAGNEDIIRIFWGDIIEEIENAKDMSMSTKAQELLTFNPEFIKLGYVKRAIGRVVTKKIEELCAGKFYIRGDYKTLTQDPISFLDWIMNRTDNTLTKCKNGLQANKFYCSSIPKGEIRTISRNPLNSFSEILNVEHDTNDVIDKYISHYSKEIYVFNAYDLTPHIMSGCDFDLDIAFVVDEEIIRNSVVEDLPFVNLDDVEQEENKGLMKFTPYNRLYATLKASGNLIGSLALSGAGVSNYATNAGYKMYEYEDTTIDYDSLLERYFNSDKVPEKHKNWDKFQELMSHFTYVENYYDEEELKEQIREGLYYYRKESYQLRNLQMIAIDAPKTLILPKIPQELRFKRPRYLKYIKKNYLNNKNTKNIANALNIHATRIAHELLRDDIKLIKSSDNKRLIKKYLANPDFAAENKREYEECKEIITKLYEKYKEKKMINKKFNDALIQISDEQKKNKVKKARLKKMLEIEAAVMLIADRIIEKYDIKLISHALAMLECSESFIFNFFYSTVATVLKEKSKHCNRVSYIESEDGDINYLHKRYKKVVINSTDNIEELHRENREKTKEKLAKLDDSFEHQVRVCITHDIDEIPKKATIKTQIYRNVVQPVLDNIGFIYQEYNAIDDYRELTDFEGTEVNISVIDKKNNNATLVLSV</sequence>
<protein>
    <recommendedName>
        <fullName evidence="4">RNA-dependent RNA polymerase</fullName>
    </recommendedName>
</protein>
<keyword evidence="1" id="KW-0175">Coiled coil</keyword>
<feature type="coiled-coil region" evidence="1">
    <location>
        <begin position="408"/>
        <end position="435"/>
    </location>
</feature>
<dbReference type="AlphaFoldDB" id="A0A844FIH7"/>
<accession>A0A844FIH7</accession>
<dbReference type="EMBL" id="VULR01000011">
    <property type="protein sequence ID" value="MSS43770.1"/>
    <property type="molecule type" value="Genomic_DNA"/>
</dbReference>
<evidence type="ECO:0008006" key="4">
    <source>
        <dbReference type="Google" id="ProtNLM"/>
    </source>
</evidence>